<reference evidence="2" key="1">
    <citation type="journal article" date="2020" name="Stud. Mycol.">
        <title>101 Dothideomycetes genomes: a test case for predicting lifestyles and emergence of pathogens.</title>
        <authorList>
            <person name="Haridas S."/>
            <person name="Albert R."/>
            <person name="Binder M."/>
            <person name="Bloem J."/>
            <person name="Labutti K."/>
            <person name="Salamov A."/>
            <person name="Andreopoulos B."/>
            <person name="Baker S."/>
            <person name="Barry K."/>
            <person name="Bills G."/>
            <person name="Bluhm B."/>
            <person name="Cannon C."/>
            <person name="Castanera R."/>
            <person name="Culley D."/>
            <person name="Daum C."/>
            <person name="Ezra D."/>
            <person name="Gonzalez J."/>
            <person name="Henrissat B."/>
            <person name="Kuo A."/>
            <person name="Liang C."/>
            <person name="Lipzen A."/>
            <person name="Lutzoni F."/>
            <person name="Magnuson J."/>
            <person name="Mondo S."/>
            <person name="Nolan M."/>
            <person name="Ohm R."/>
            <person name="Pangilinan J."/>
            <person name="Park H.-J."/>
            <person name="Ramirez L."/>
            <person name="Alfaro M."/>
            <person name="Sun H."/>
            <person name="Tritt A."/>
            <person name="Yoshinaga Y."/>
            <person name="Zwiers L.-H."/>
            <person name="Turgeon B."/>
            <person name="Goodwin S."/>
            <person name="Spatafora J."/>
            <person name="Crous P."/>
            <person name="Grigoriev I."/>
        </authorList>
    </citation>
    <scope>NUCLEOTIDE SEQUENCE</scope>
    <source>
        <strain evidence="2">CBS 675.92</strain>
    </source>
</reference>
<evidence type="ECO:0000313" key="2">
    <source>
        <dbReference type="EMBL" id="KAF1951050.1"/>
    </source>
</evidence>
<dbReference type="OrthoDB" id="3800672at2759"/>
<proteinExistence type="predicted"/>
<keyword evidence="3" id="KW-1185">Reference proteome</keyword>
<dbReference type="AlphaFoldDB" id="A0A6A5TFT5"/>
<evidence type="ECO:0000313" key="3">
    <source>
        <dbReference type="Proteomes" id="UP000800035"/>
    </source>
</evidence>
<feature type="compositionally biased region" description="Basic residues" evidence="1">
    <location>
        <begin position="228"/>
        <end position="238"/>
    </location>
</feature>
<organism evidence="2 3">
    <name type="scientific">Byssothecium circinans</name>
    <dbReference type="NCBI Taxonomy" id="147558"/>
    <lineage>
        <taxon>Eukaryota</taxon>
        <taxon>Fungi</taxon>
        <taxon>Dikarya</taxon>
        <taxon>Ascomycota</taxon>
        <taxon>Pezizomycotina</taxon>
        <taxon>Dothideomycetes</taxon>
        <taxon>Pleosporomycetidae</taxon>
        <taxon>Pleosporales</taxon>
        <taxon>Massarineae</taxon>
        <taxon>Massarinaceae</taxon>
        <taxon>Byssothecium</taxon>
    </lineage>
</organism>
<name>A0A6A5TFT5_9PLEO</name>
<dbReference type="Proteomes" id="UP000800035">
    <property type="component" value="Unassembled WGS sequence"/>
</dbReference>
<sequence length="248" mass="28379">MFAPFTSQDIFLRITLTSRKMPYKRESQQHLPAGLPGEEFKRFVHRYEVEQETAKYAAYQRPEATSSSLSAPRRRDADIISSTRRGLGIGYDTSEHVVTGKNPVPQRYIDEANRWLAQVTDEEASQPIPQRCIDDYNRLWHEDDEDNDADQYMADVMPKAPWRNHVVPEAAVYGVLPYLPRQGHMKPPPGDSPCSSDDFRFCQPRRSDPDTPVSSAFGQLSDDLVERPRRRLQKKRKSANLAGRVFGA</sequence>
<feature type="compositionally biased region" description="Basic and acidic residues" evidence="1">
    <location>
        <begin position="197"/>
        <end position="209"/>
    </location>
</feature>
<dbReference type="EMBL" id="ML977020">
    <property type="protein sequence ID" value="KAF1951050.1"/>
    <property type="molecule type" value="Genomic_DNA"/>
</dbReference>
<gene>
    <name evidence="2" type="ORF">CC80DRAFT_553715</name>
</gene>
<feature type="region of interest" description="Disordered" evidence="1">
    <location>
        <begin position="183"/>
        <end position="248"/>
    </location>
</feature>
<evidence type="ECO:0000256" key="1">
    <source>
        <dbReference type="SAM" id="MobiDB-lite"/>
    </source>
</evidence>
<protein>
    <submittedName>
        <fullName evidence="2">Uncharacterized protein</fullName>
    </submittedName>
</protein>
<accession>A0A6A5TFT5</accession>